<keyword evidence="1" id="KW-0472">Membrane</keyword>
<feature type="transmembrane region" description="Helical" evidence="1">
    <location>
        <begin position="338"/>
        <end position="360"/>
    </location>
</feature>
<protein>
    <submittedName>
        <fullName evidence="4">Acyltransferase family protein</fullName>
        <ecNumber evidence="4">2.3.1.-</ecNumber>
    </submittedName>
</protein>
<dbReference type="InterPro" id="IPR002656">
    <property type="entry name" value="Acyl_transf_3_dom"/>
</dbReference>
<feature type="transmembrane region" description="Helical" evidence="1">
    <location>
        <begin position="31"/>
        <end position="51"/>
    </location>
</feature>
<feature type="transmembrane region" description="Helical" evidence="1">
    <location>
        <begin position="308"/>
        <end position="326"/>
    </location>
</feature>
<dbReference type="InterPro" id="IPR043968">
    <property type="entry name" value="SGNH"/>
</dbReference>
<dbReference type="EC" id="2.3.1.-" evidence="4"/>
<evidence type="ECO:0000259" key="2">
    <source>
        <dbReference type="Pfam" id="PF01757"/>
    </source>
</evidence>
<feature type="domain" description="Acyltransferase 3" evidence="2">
    <location>
        <begin position="5"/>
        <end position="323"/>
    </location>
</feature>
<keyword evidence="5" id="KW-1185">Reference proteome</keyword>
<feature type="domain" description="SGNH" evidence="3">
    <location>
        <begin position="399"/>
        <end position="637"/>
    </location>
</feature>
<dbReference type="Proteomes" id="UP001557485">
    <property type="component" value="Unassembled WGS sequence"/>
</dbReference>
<evidence type="ECO:0000256" key="1">
    <source>
        <dbReference type="SAM" id="Phobius"/>
    </source>
</evidence>
<feature type="transmembrane region" description="Helical" evidence="1">
    <location>
        <begin position="7"/>
        <end position="25"/>
    </location>
</feature>
<keyword evidence="4" id="KW-0808">Transferase</keyword>
<dbReference type="PANTHER" id="PTHR23028">
    <property type="entry name" value="ACETYLTRANSFERASE"/>
    <property type="match status" value="1"/>
</dbReference>
<keyword evidence="1" id="KW-1133">Transmembrane helix</keyword>
<keyword evidence="4" id="KW-0012">Acyltransferase</keyword>
<dbReference type="GO" id="GO:0016746">
    <property type="term" value="F:acyltransferase activity"/>
    <property type="evidence" value="ECO:0007669"/>
    <property type="project" value="UniProtKB-KW"/>
</dbReference>
<proteinExistence type="predicted"/>
<sequence>MKYRAEIDGLRAVAVIPIILFHAGFEFFNGGFVGVDIFFVISGYLITTLLIEDLEQQKFSIISFYERRARRLLPALFLVMLCCIPFAWAWLPPQEMKDFSQSLVATASFSSNILFWLGSGYFDSANELKPLLHTWSLAVEEQYYVLFPLFLVSTWRFGKARVFWFVVTLASASLLLSEWGWRNSPTANFYLAPTRAWELLAGGIGAFIVQRRGIQNNNSLAFLGLAALLFSILVFDESTPFPSVYALVPVLGVVLILIYGNKGSYAARLLSTRLLVGIGLISYSLYLWHQPVFAFYRHATTVQHATGYVALIGVTLALAYLSWRYIEQPFRLKTIIRRATIFSLSSAAIAGICIFGVMGITSDGFAKKRNEALFKDLAYNTSRLGYVKCPESLSKNKPSLDYCHGTSNHPTALVVGDSHADDKFYGIAKAMDQYQWQLIGNSSCPPLLGVNLKAADGTVCTERLQKIFNYIRSQEQLELVVLSFAHAYPLDTFIAADHVQRKFDPRDSIITDIKNPQLNRADAFYGGLAKTLELLNQLKIKVVVMVDIPELTFFPLDCIKGKTECAFSKQEAITRQALHRRRLAELGARFANVKINDPTSIFCSGDNCSILRDGHTLYRDSHHLSLFGSLYYGRRFATWFQQSNIDILTASRELKTRPD</sequence>
<evidence type="ECO:0000313" key="4">
    <source>
        <dbReference type="EMBL" id="MEX1670448.1"/>
    </source>
</evidence>
<gene>
    <name evidence="4" type="ORF">AB4876_16120</name>
</gene>
<dbReference type="InterPro" id="IPR050879">
    <property type="entry name" value="Acyltransferase_3"/>
</dbReference>
<name>A0ABV3U910_9GAMM</name>
<feature type="transmembrane region" description="Helical" evidence="1">
    <location>
        <begin position="72"/>
        <end position="91"/>
    </location>
</feature>
<evidence type="ECO:0000259" key="3">
    <source>
        <dbReference type="Pfam" id="PF19040"/>
    </source>
</evidence>
<feature type="transmembrane region" description="Helical" evidence="1">
    <location>
        <begin position="270"/>
        <end position="288"/>
    </location>
</feature>
<dbReference type="Pfam" id="PF19040">
    <property type="entry name" value="SGNH"/>
    <property type="match status" value="1"/>
</dbReference>
<dbReference type="EMBL" id="JBFRYA010000017">
    <property type="protein sequence ID" value="MEX1670448.1"/>
    <property type="molecule type" value="Genomic_DNA"/>
</dbReference>
<evidence type="ECO:0000313" key="5">
    <source>
        <dbReference type="Proteomes" id="UP001557485"/>
    </source>
</evidence>
<feature type="transmembrane region" description="Helical" evidence="1">
    <location>
        <begin position="241"/>
        <end position="258"/>
    </location>
</feature>
<feature type="transmembrane region" description="Helical" evidence="1">
    <location>
        <begin position="187"/>
        <end position="208"/>
    </location>
</feature>
<dbReference type="PANTHER" id="PTHR23028:SF53">
    <property type="entry name" value="ACYL_TRANSF_3 DOMAIN-CONTAINING PROTEIN"/>
    <property type="match status" value="1"/>
</dbReference>
<feature type="transmembrane region" description="Helical" evidence="1">
    <location>
        <begin position="220"/>
        <end position="235"/>
    </location>
</feature>
<organism evidence="4 5">
    <name type="scientific">Zhongshania guokunii</name>
    <dbReference type="NCBI Taxonomy" id="641783"/>
    <lineage>
        <taxon>Bacteria</taxon>
        <taxon>Pseudomonadati</taxon>
        <taxon>Pseudomonadota</taxon>
        <taxon>Gammaproteobacteria</taxon>
        <taxon>Cellvibrionales</taxon>
        <taxon>Spongiibacteraceae</taxon>
        <taxon>Zhongshania</taxon>
    </lineage>
</organism>
<dbReference type="Pfam" id="PF01757">
    <property type="entry name" value="Acyl_transf_3"/>
    <property type="match status" value="1"/>
</dbReference>
<dbReference type="RefSeq" id="WP_368382780.1">
    <property type="nucleotide sequence ID" value="NZ_JBFRYA010000017.1"/>
</dbReference>
<keyword evidence="1" id="KW-0812">Transmembrane</keyword>
<reference evidence="4 5" key="1">
    <citation type="journal article" date="2011" name="Int. J. Syst. Evol. Microbiol.">
        <title>Zhongshania antarctica gen. nov., sp. nov. and Zhongshania guokunii sp. nov., gammaproteobacteria respectively isolated from coastal attached (fast) ice and surface seawater of the Antarctic.</title>
        <authorList>
            <person name="Li H.J."/>
            <person name="Zhang X.Y."/>
            <person name="Chen C.X."/>
            <person name="Zhang Y.J."/>
            <person name="Gao Z.M."/>
            <person name="Yu Y."/>
            <person name="Chen X.L."/>
            <person name="Chen B."/>
            <person name="Zhang Y.Z."/>
        </authorList>
    </citation>
    <scope>NUCLEOTIDE SEQUENCE [LARGE SCALE GENOMIC DNA]</scope>
    <source>
        <strain evidence="4 5">ZS6-22T</strain>
    </source>
</reference>
<accession>A0ABV3U910</accession>
<feature type="transmembrane region" description="Helical" evidence="1">
    <location>
        <begin position="162"/>
        <end position="181"/>
    </location>
</feature>
<comment type="caution">
    <text evidence="4">The sequence shown here is derived from an EMBL/GenBank/DDBJ whole genome shotgun (WGS) entry which is preliminary data.</text>
</comment>